<comment type="function">
    <text evidence="1">May be involved in the folding of the extracellular lipase during its passage through the periplasm.</text>
</comment>
<organism evidence="16 17">
    <name type="scientific">Pseudolysobacter antarcticus</name>
    <dbReference type="NCBI Taxonomy" id="2511995"/>
    <lineage>
        <taxon>Bacteria</taxon>
        <taxon>Pseudomonadati</taxon>
        <taxon>Pseudomonadota</taxon>
        <taxon>Gammaproteobacteria</taxon>
        <taxon>Lysobacterales</taxon>
        <taxon>Rhodanobacteraceae</taxon>
        <taxon>Pseudolysobacter</taxon>
    </lineage>
</organism>
<comment type="similarity">
    <text evidence="3">Belongs to the lipase chaperone family.</text>
</comment>
<keyword evidence="12" id="KW-0143">Chaperone</keyword>
<dbReference type="RefSeq" id="WP_129832223.1">
    <property type="nucleotide sequence ID" value="NZ_CP035704.1"/>
</dbReference>
<keyword evidence="7" id="KW-0812">Transmembrane</keyword>
<keyword evidence="11" id="KW-0472">Membrane</keyword>
<sequence length="346" mass="38077">MPLLTRRWLIGALLVAGILSSAAWLHLHQPAPANSPTARGEQPAASIGVVATITPPAASTVHAHAAPAPDVERVLRSGSLRGSQPDGLLAWTGDGRLIANRELRRLLDYFLSSIGELDADAIRTLLVTQLGAQYSAAQVTQVAAVFDRYRDYQLALMNESPIADLSAQLSRLHELRLRYLGTEIADAFFRDDENYAAYTLAQRDLKTDPQLTAEQRVASLAELDKTLPESLRDRRALAQTPMLIDSQEAQFDVAHADANTRHDTRAAQWGEPAAQRLDALDAQRADWQSRLSAYQNWRDAINANTALSETQRRAAIDDLLVRSFHDTERVRIQSLEQEGLLPTPGG</sequence>
<evidence type="ECO:0000256" key="2">
    <source>
        <dbReference type="ARBA" id="ARBA00004383"/>
    </source>
</evidence>
<evidence type="ECO:0000256" key="10">
    <source>
        <dbReference type="ARBA" id="ARBA00023098"/>
    </source>
</evidence>
<keyword evidence="8" id="KW-0442">Lipid degradation</keyword>
<keyword evidence="5" id="KW-1003">Cell membrane</keyword>
<dbReference type="OrthoDB" id="7025807at2"/>
<dbReference type="EMBL" id="CP035704">
    <property type="protein sequence ID" value="QBB69964.1"/>
    <property type="molecule type" value="Genomic_DNA"/>
</dbReference>
<dbReference type="SUPFAM" id="SSF158855">
    <property type="entry name" value="Lipase chaperone-like"/>
    <property type="match status" value="1"/>
</dbReference>
<evidence type="ECO:0000256" key="11">
    <source>
        <dbReference type="ARBA" id="ARBA00023136"/>
    </source>
</evidence>
<keyword evidence="6" id="KW-0997">Cell inner membrane</keyword>
<accession>A0A411HHT0</accession>
<evidence type="ECO:0000256" key="4">
    <source>
        <dbReference type="ARBA" id="ARBA00019692"/>
    </source>
</evidence>
<dbReference type="KEGG" id="xbc:ELE36_06075"/>
<dbReference type="Pfam" id="PF03280">
    <property type="entry name" value="Lipase_chap"/>
    <property type="match status" value="1"/>
</dbReference>
<evidence type="ECO:0000256" key="3">
    <source>
        <dbReference type="ARBA" id="ARBA00010358"/>
    </source>
</evidence>
<evidence type="ECO:0000256" key="5">
    <source>
        <dbReference type="ARBA" id="ARBA00022475"/>
    </source>
</evidence>
<evidence type="ECO:0000313" key="16">
    <source>
        <dbReference type="EMBL" id="QBB69964.1"/>
    </source>
</evidence>
<evidence type="ECO:0000256" key="6">
    <source>
        <dbReference type="ARBA" id="ARBA00022519"/>
    </source>
</evidence>
<evidence type="ECO:0000313" key="17">
    <source>
        <dbReference type="Proteomes" id="UP000291562"/>
    </source>
</evidence>
<name>A0A411HHT0_9GAMM</name>
<dbReference type="AlphaFoldDB" id="A0A411HHT0"/>
<evidence type="ECO:0000256" key="13">
    <source>
        <dbReference type="ARBA" id="ARBA00030948"/>
    </source>
</evidence>
<keyword evidence="10" id="KW-0443">Lipid metabolism</keyword>
<evidence type="ECO:0000256" key="12">
    <source>
        <dbReference type="ARBA" id="ARBA00023186"/>
    </source>
</evidence>
<evidence type="ECO:0000256" key="14">
    <source>
        <dbReference type="ARBA" id="ARBA00031542"/>
    </source>
</evidence>
<reference evidence="16 17" key="1">
    <citation type="submission" date="2019-01" db="EMBL/GenBank/DDBJ databases">
        <title>Pseudolysobacter antarctica gen. nov., sp. nov., isolated from Fildes Peninsula, Antarctica.</title>
        <authorList>
            <person name="Wei Z."/>
            <person name="Peng F."/>
        </authorList>
    </citation>
    <scope>NUCLEOTIDE SEQUENCE [LARGE SCALE GENOMIC DNA]</scope>
    <source>
        <strain evidence="16 17">AQ6-296</strain>
    </source>
</reference>
<dbReference type="Proteomes" id="UP000291562">
    <property type="component" value="Chromosome"/>
</dbReference>
<evidence type="ECO:0000256" key="9">
    <source>
        <dbReference type="ARBA" id="ARBA00022989"/>
    </source>
</evidence>
<evidence type="ECO:0000256" key="15">
    <source>
        <dbReference type="ARBA" id="ARBA00033028"/>
    </source>
</evidence>
<keyword evidence="17" id="KW-1185">Reference proteome</keyword>
<protein>
    <recommendedName>
        <fullName evidence="4">Lipase chaperone</fullName>
    </recommendedName>
    <alternativeName>
        <fullName evidence="15">Lipase foldase</fullName>
    </alternativeName>
    <alternativeName>
        <fullName evidence="13">Lipase helper protein</fullName>
    </alternativeName>
    <alternativeName>
        <fullName evidence="14">Lipase modulator</fullName>
    </alternativeName>
</protein>
<dbReference type="GO" id="GO:0016042">
    <property type="term" value="P:lipid catabolic process"/>
    <property type="evidence" value="ECO:0007669"/>
    <property type="project" value="UniProtKB-KW"/>
</dbReference>
<dbReference type="GO" id="GO:0005886">
    <property type="term" value="C:plasma membrane"/>
    <property type="evidence" value="ECO:0007669"/>
    <property type="project" value="UniProtKB-SubCell"/>
</dbReference>
<comment type="subcellular location">
    <subcellularLocation>
        <location evidence="2">Cell inner membrane</location>
        <topology evidence="2">Single-pass membrane protein</topology>
        <orientation evidence="2">Periplasmic side</orientation>
    </subcellularLocation>
</comment>
<proteinExistence type="inferred from homology"/>
<evidence type="ECO:0000256" key="7">
    <source>
        <dbReference type="ARBA" id="ARBA00022692"/>
    </source>
</evidence>
<dbReference type="InterPro" id="IPR004961">
    <property type="entry name" value="Lipase_chaperone"/>
</dbReference>
<gene>
    <name evidence="16" type="ORF">ELE36_06075</name>
</gene>
<dbReference type="GO" id="GO:0051082">
    <property type="term" value="F:unfolded protein binding"/>
    <property type="evidence" value="ECO:0007669"/>
    <property type="project" value="InterPro"/>
</dbReference>
<evidence type="ECO:0000256" key="8">
    <source>
        <dbReference type="ARBA" id="ARBA00022963"/>
    </source>
</evidence>
<dbReference type="GO" id="GO:0006457">
    <property type="term" value="P:protein folding"/>
    <property type="evidence" value="ECO:0007669"/>
    <property type="project" value="InterPro"/>
</dbReference>
<keyword evidence="9" id="KW-1133">Transmembrane helix</keyword>
<evidence type="ECO:0000256" key="1">
    <source>
        <dbReference type="ARBA" id="ARBA00003280"/>
    </source>
</evidence>